<dbReference type="RefSeq" id="WP_378298130.1">
    <property type="nucleotide sequence ID" value="NZ_JBHULX010000017.1"/>
</dbReference>
<protein>
    <submittedName>
        <fullName evidence="1">Uncharacterized protein</fullName>
    </submittedName>
</protein>
<reference evidence="2" key="1">
    <citation type="journal article" date="2019" name="Int. J. Syst. Evol. Microbiol.">
        <title>The Global Catalogue of Microorganisms (GCM) 10K type strain sequencing project: providing services to taxonomists for standard genome sequencing and annotation.</title>
        <authorList>
            <consortium name="The Broad Institute Genomics Platform"/>
            <consortium name="The Broad Institute Genome Sequencing Center for Infectious Disease"/>
            <person name="Wu L."/>
            <person name="Ma J."/>
        </authorList>
    </citation>
    <scope>NUCLEOTIDE SEQUENCE [LARGE SCALE GENOMIC DNA]</scope>
    <source>
        <strain evidence="2">KCTC 42423</strain>
    </source>
</reference>
<sequence>MIQARNHQKDKPIAYFFTKEINKKKFLLPNLSLFNCKLNDSTCFKKHTNKKFDIDGFIKASNIKNNNDVHQYTYNFIKEVITEYEKTGVQKIISNSDIGNCIIFYLNEKYFLAYVPEISNVYNVFWKNSFNDKNKIDKYWYSGSIPATSNHKQ</sequence>
<proteinExistence type="predicted"/>
<accession>A0ABW5N9V5</accession>
<dbReference type="Proteomes" id="UP001597459">
    <property type="component" value="Unassembled WGS sequence"/>
</dbReference>
<comment type="caution">
    <text evidence="1">The sequence shown here is derived from an EMBL/GenBank/DDBJ whole genome shotgun (WGS) entry which is preliminary data.</text>
</comment>
<dbReference type="EMBL" id="JBHULX010000017">
    <property type="protein sequence ID" value="MFD2591240.1"/>
    <property type="molecule type" value="Genomic_DNA"/>
</dbReference>
<evidence type="ECO:0000313" key="2">
    <source>
        <dbReference type="Proteomes" id="UP001597459"/>
    </source>
</evidence>
<organism evidence="1 2">
    <name type="scientific">Aquimarina hainanensis</name>
    <dbReference type="NCBI Taxonomy" id="1578017"/>
    <lineage>
        <taxon>Bacteria</taxon>
        <taxon>Pseudomonadati</taxon>
        <taxon>Bacteroidota</taxon>
        <taxon>Flavobacteriia</taxon>
        <taxon>Flavobacteriales</taxon>
        <taxon>Flavobacteriaceae</taxon>
        <taxon>Aquimarina</taxon>
    </lineage>
</organism>
<evidence type="ECO:0000313" key="1">
    <source>
        <dbReference type="EMBL" id="MFD2591240.1"/>
    </source>
</evidence>
<name>A0ABW5N9V5_9FLAO</name>
<keyword evidence="2" id="KW-1185">Reference proteome</keyword>
<gene>
    <name evidence="1" type="ORF">ACFSTE_10430</name>
</gene>